<feature type="region of interest" description="Disordered" evidence="1">
    <location>
        <begin position="524"/>
        <end position="561"/>
    </location>
</feature>
<gene>
    <name evidence="2" type="ORF">PCOR1329_LOCUS29539</name>
</gene>
<comment type="caution">
    <text evidence="2">The sequence shown here is derived from an EMBL/GenBank/DDBJ whole genome shotgun (WGS) entry which is preliminary data.</text>
</comment>
<reference evidence="2" key="1">
    <citation type="submission" date="2023-10" db="EMBL/GenBank/DDBJ databases">
        <authorList>
            <person name="Chen Y."/>
            <person name="Shah S."/>
            <person name="Dougan E. K."/>
            <person name="Thang M."/>
            <person name="Chan C."/>
        </authorList>
    </citation>
    <scope>NUCLEOTIDE SEQUENCE [LARGE SCALE GENOMIC DNA]</scope>
</reference>
<feature type="region of interest" description="Disordered" evidence="1">
    <location>
        <begin position="629"/>
        <end position="649"/>
    </location>
</feature>
<evidence type="ECO:0000256" key="1">
    <source>
        <dbReference type="SAM" id="MobiDB-lite"/>
    </source>
</evidence>
<dbReference type="Proteomes" id="UP001189429">
    <property type="component" value="Unassembled WGS sequence"/>
</dbReference>
<feature type="compositionally biased region" description="Low complexity" evidence="1">
    <location>
        <begin position="387"/>
        <end position="397"/>
    </location>
</feature>
<dbReference type="EMBL" id="CAUYUJ010011114">
    <property type="protein sequence ID" value="CAK0831101.1"/>
    <property type="molecule type" value="Genomic_DNA"/>
</dbReference>
<feature type="region of interest" description="Disordered" evidence="1">
    <location>
        <begin position="352"/>
        <end position="371"/>
    </location>
</feature>
<feature type="compositionally biased region" description="Polar residues" evidence="1">
    <location>
        <begin position="636"/>
        <end position="649"/>
    </location>
</feature>
<accession>A0ABN9SHE6</accession>
<feature type="region of interest" description="Disordered" evidence="1">
    <location>
        <begin position="1"/>
        <end position="106"/>
    </location>
</feature>
<feature type="region of interest" description="Disordered" evidence="1">
    <location>
        <begin position="383"/>
        <end position="411"/>
    </location>
</feature>
<name>A0ABN9SHE6_9DINO</name>
<evidence type="ECO:0000313" key="3">
    <source>
        <dbReference type="Proteomes" id="UP001189429"/>
    </source>
</evidence>
<organism evidence="2 3">
    <name type="scientific">Prorocentrum cordatum</name>
    <dbReference type="NCBI Taxonomy" id="2364126"/>
    <lineage>
        <taxon>Eukaryota</taxon>
        <taxon>Sar</taxon>
        <taxon>Alveolata</taxon>
        <taxon>Dinophyceae</taxon>
        <taxon>Prorocentrales</taxon>
        <taxon>Prorocentraceae</taxon>
        <taxon>Prorocentrum</taxon>
    </lineage>
</organism>
<feature type="compositionally biased region" description="Low complexity" evidence="1">
    <location>
        <begin position="41"/>
        <end position="55"/>
    </location>
</feature>
<proteinExistence type="predicted"/>
<sequence length="649" mass="68436">MGCASAKRLPCEPDDYVDQFEAPVSTKSTISTSGGGDSNLSTSTCASSDDAACGAVPSDGLPGAPSRAQSSRHSSRKATGDALLGRPTEGTADPRMMKKRNKRGDWRQARKPFLSDLPEVDADIPYRVNLVMLGMAADQVAQSACQSAAARSLVARPPQEKEETRAAGGDFLAEVFSAASETAAGEERAVDERRVLDADNDRCLCKVSGGPFACVNLAKLAFTRVAPGAELPVCGSPFEALSTIIVITLVVAGSVLGEDPAAAVHDQLRALKELVGLLRVRTPTKLRPVRAVLLCYLDEARSLSENNGARTCEWQDIISEFEEENGKLWKFGPVDPSDKEEVHATFEQMASARVSSPTPACEGGPEDSEALALPGELMTPSISVSEASQSRSQQAARLHGERLTTPCPSVSEASQTLTPFASVSADARCVAPSRLDQAVGLPIDVMTPSVSVSEASQSRQAARLHGERLTTPCPSMSEASQALTPSVSVSDASFMMPSFSVSEVSQSRQAARLLGERLTTPCSSVPEAARSLPVSEASQSRRMLSSGCFGSESEASQTQQRAEELLPVMANISPSLPSSKASTPMMAAEPAVPSEEDEAFLEQSADDAAQLASFIDKANAAMDTLSAVREGDELNNDNPSSLTRTHTID</sequence>
<evidence type="ECO:0000313" key="2">
    <source>
        <dbReference type="EMBL" id="CAK0831101.1"/>
    </source>
</evidence>
<keyword evidence="3" id="KW-1185">Reference proteome</keyword>
<protein>
    <submittedName>
        <fullName evidence="2">Uncharacterized protein</fullName>
    </submittedName>
</protein>